<keyword evidence="3" id="KW-1185">Reference proteome</keyword>
<dbReference type="STRING" id="1860122.A9404_00490"/>
<dbReference type="Proteomes" id="UP000078596">
    <property type="component" value="Chromosome"/>
</dbReference>
<dbReference type="OrthoDB" id="159306at2"/>
<gene>
    <name evidence="2" type="ORF">A9404_00490</name>
</gene>
<reference evidence="2 3" key="1">
    <citation type="submission" date="2016-06" db="EMBL/GenBank/DDBJ databases">
        <title>Insight into the functional genes involving in sulfur oxidation in Pearl River water.</title>
        <authorList>
            <person name="Luo J."/>
            <person name="Tan X."/>
            <person name="Lin W."/>
        </authorList>
    </citation>
    <scope>NUCLEOTIDE SEQUENCE [LARGE SCALE GENOMIC DNA]</scope>
    <source>
        <strain evidence="2 3">LS2</strain>
    </source>
</reference>
<accession>A0A191ZDV9</accession>
<feature type="domain" description="F5/8 type C" evidence="1">
    <location>
        <begin position="102"/>
        <end position="224"/>
    </location>
</feature>
<protein>
    <recommendedName>
        <fullName evidence="1">F5/8 type C domain-containing protein</fullName>
    </recommendedName>
</protein>
<dbReference type="SUPFAM" id="SSF49785">
    <property type="entry name" value="Galactose-binding domain-like"/>
    <property type="match status" value="1"/>
</dbReference>
<sequence length="272" mass="28001">MPVIVYPQTNLTPVLNAIAQGGGGAAALPPGYMAAYLPDAIPAGWIPLDNSQSPVIADNPVLYALFGDRYNNPVDELTTRAQAASLIPAMTADNAPAGYVSSASTVYAAGYEAYRAFDGTTGSDSASNWITASGVMTGQLKIVLPAAQGLTKYAIVSRAGTGAEPKDFTLEGSTDGGSTWMVLDKRTGEVGWGDAGSSRTYELDASKLDGEYNAFRLNVTASDGSTYLAISQLILYGGHPVISQTPSGAFGLPNLKSSPAGFTGGVWCVKAG</sequence>
<proteinExistence type="predicted"/>
<dbReference type="Pfam" id="PF00754">
    <property type="entry name" value="F5_F8_type_C"/>
    <property type="match status" value="1"/>
</dbReference>
<evidence type="ECO:0000313" key="2">
    <source>
        <dbReference type="EMBL" id="ANJ66058.1"/>
    </source>
</evidence>
<evidence type="ECO:0000259" key="1">
    <source>
        <dbReference type="Pfam" id="PF00754"/>
    </source>
</evidence>
<dbReference type="InterPro" id="IPR008979">
    <property type="entry name" value="Galactose-bd-like_sf"/>
</dbReference>
<dbReference type="KEGG" id="haz:A9404_00490"/>
<evidence type="ECO:0000313" key="3">
    <source>
        <dbReference type="Proteomes" id="UP000078596"/>
    </source>
</evidence>
<dbReference type="Gene3D" id="2.60.120.260">
    <property type="entry name" value="Galactose-binding domain-like"/>
    <property type="match status" value="1"/>
</dbReference>
<dbReference type="AlphaFoldDB" id="A0A191ZDV9"/>
<dbReference type="EMBL" id="CP016027">
    <property type="protein sequence ID" value="ANJ66058.1"/>
    <property type="molecule type" value="Genomic_DNA"/>
</dbReference>
<name>A0A191ZDV9_9GAMM</name>
<organism evidence="2 3">
    <name type="scientific">Halothiobacillus diazotrophicus</name>
    <dbReference type="NCBI Taxonomy" id="1860122"/>
    <lineage>
        <taxon>Bacteria</taxon>
        <taxon>Pseudomonadati</taxon>
        <taxon>Pseudomonadota</taxon>
        <taxon>Gammaproteobacteria</taxon>
        <taxon>Chromatiales</taxon>
        <taxon>Halothiobacillaceae</taxon>
        <taxon>Halothiobacillus</taxon>
    </lineage>
</organism>
<dbReference type="RefSeq" id="WP_066097677.1">
    <property type="nucleotide sequence ID" value="NZ_CP016027.1"/>
</dbReference>
<dbReference type="InterPro" id="IPR000421">
    <property type="entry name" value="FA58C"/>
</dbReference>